<dbReference type="PIRSF" id="PIRSF038084">
    <property type="entry name" value="HAT-B_cat"/>
    <property type="match status" value="1"/>
</dbReference>
<reference evidence="13" key="1">
    <citation type="submission" date="2018-03" db="EMBL/GenBank/DDBJ databases">
        <authorList>
            <person name="Guldener U."/>
        </authorList>
    </citation>
    <scope>NUCLEOTIDE SEQUENCE</scope>
</reference>
<dbReference type="Pfam" id="PF10394">
    <property type="entry name" value="Hat1_N"/>
    <property type="match status" value="1"/>
</dbReference>
<comment type="function">
    <text evidence="7">Catalytic component of the histone acetylase B (HAT-B) complex. Has intrinsic substrate specificity that modifies lysine in recognition sequence GXGKXG. Involved in DNA double-strand break repair.</text>
</comment>
<evidence type="ECO:0000256" key="2">
    <source>
        <dbReference type="ARBA" id="ARBA00013184"/>
    </source>
</evidence>
<evidence type="ECO:0000256" key="1">
    <source>
        <dbReference type="ARBA" id="ARBA00010543"/>
    </source>
</evidence>
<gene>
    <name evidence="13" type="ORF">DNG_03905</name>
</gene>
<name>A0AAE8MW26_9PEZI</name>
<evidence type="ECO:0000256" key="5">
    <source>
        <dbReference type="ARBA" id="ARBA00023315"/>
    </source>
</evidence>
<feature type="binding site" evidence="9">
    <location>
        <begin position="252"/>
        <end position="254"/>
    </location>
    <ligand>
        <name>acetyl-CoA</name>
        <dbReference type="ChEBI" id="CHEBI:57288"/>
    </ligand>
</feature>
<evidence type="ECO:0000259" key="12">
    <source>
        <dbReference type="Pfam" id="PF10394"/>
    </source>
</evidence>
<evidence type="ECO:0000256" key="3">
    <source>
        <dbReference type="ARBA" id="ARBA00021268"/>
    </source>
</evidence>
<dbReference type="GO" id="GO:0031509">
    <property type="term" value="P:subtelomeric heterochromatin formation"/>
    <property type="evidence" value="ECO:0007669"/>
    <property type="project" value="InterPro"/>
</dbReference>
<dbReference type="GO" id="GO:0005634">
    <property type="term" value="C:nucleus"/>
    <property type="evidence" value="ECO:0007669"/>
    <property type="project" value="UniProtKB-SubCell"/>
</dbReference>
<evidence type="ECO:0000256" key="10">
    <source>
        <dbReference type="PIRSR" id="PIRSR038084-3"/>
    </source>
</evidence>
<evidence type="ECO:0000256" key="9">
    <source>
        <dbReference type="PIRSR" id="PIRSR038084-2"/>
    </source>
</evidence>
<evidence type="ECO:0000313" key="13">
    <source>
        <dbReference type="EMBL" id="SPO01158.1"/>
    </source>
</evidence>
<feature type="region of interest" description="Disordered" evidence="11">
    <location>
        <begin position="444"/>
        <end position="483"/>
    </location>
</feature>
<feature type="binding site" evidence="9">
    <location>
        <position position="290"/>
    </location>
    <ligand>
        <name>acetyl-CoA</name>
        <dbReference type="ChEBI" id="CHEBI:57288"/>
    </ligand>
</feature>
<keyword evidence="7" id="KW-0539">Nucleus</keyword>
<comment type="subunit">
    <text evidence="7">Component of the HAT-B complex composed of at least HAT1 and HAT2. The HAT-B complex binds to histone H4 tail.</text>
</comment>
<dbReference type="GO" id="GO:0005737">
    <property type="term" value="C:cytoplasm"/>
    <property type="evidence" value="ECO:0007669"/>
    <property type="project" value="UniProtKB-SubCell"/>
</dbReference>
<dbReference type="GO" id="GO:0000781">
    <property type="term" value="C:chromosome, telomeric region"/>
    <property type="evidence" value="ECO:0007669"/>
    <property type="project" value="GOC"/>
</dbReference>
<evidence type="ECO:0000313" key="14">
    <source>
        <dbReference type="Proteomes" id="UP001187682"/>
    </source>
</evidence>
<protein>
    <recommendedName>
        <fullName evidence="3 7">Histone acetyltransferase type B catalytic subunit</fullName>
        <ecNumber evidence="2 7">2.3.1.48</ecNumber>
    </recommendedName>
</protein>
<dbReference type="GO" id="GO:0004402">
    <property type="term" value="F:histone acetyltransferase activity"/>
    <property type="evidence" value="ECO:0007669"/>
    <property type="project" value="UniProtKB-UniRule"/>
</dbReference>
<keyword evidence="7" id="KW-0963">Cytoplasm</keyword>
<feature type="compositionally biased region" description="Basic and acidic residues" evidence="11">
    <location>
        <begin position="444"/>
        <end position="460"/>
    </location>
</feature>
<dbReference type="EMBL" id="ONZQ02000004">
    <property type="protein sequence ID" value="SPO01158.1"/>
    <property type="molecule type" value="Genomic_DNA"/>
</dbReference>
<evidence type="ECO:0000256" key="7">
    <source>
        <dbReference type="PIRNR" id="PIRNR038084"/>
    </source>
</evidence>
<dbReference type="EC" id="2.3.1.48" evidence="2 7"/>
<comment type="catalytic activity">
    <reaction evidence="6 7">
        <text>L-lysyl-[protein] + acetyl-CoA = N(6)-acetyl-L-lysyl-[protein] + CoA + H(+)</text>
        <dbReference type="Rhea" id="RHEA:45948"/>
        <dbReference type="Rhea" id="RHEA-COMP:9752"/>
        <dbReference type="Rhea" id="RHEA-COMP:10731"/>
        <dbReference type="ChEBI" id="CHEBI:15378"/>
        <dbReference type="ChEBI" id="CHEBI:29969"/>
        <dbReference type="ChEBI" id="CHEBI:57287"/>
        <dbReference type="ChEBI" id="CHEBI:57288"/>
        <dbReference type="ChEBI" id="CHEBI:61930"/>
        <dbReference type="EC" id="2.3.1.48"/>
    </reaction>
</comment>
<keyword evidence="14" id="KW-1185">Reference proteome</keyword>
<keyword evidence="5 7" id="KW-0012">Acyltransferase</keyword>
<dbReference type="SUPFAM" id="SSF55729">
    <property type="entry name" value="Acyl-CoA N-acyltransferases (Nat)"/>
    <property type="match status" value="1"/>
</dbReference>
<dbReference type="InterPro" id="IPR016181">
    <property type="entry name" value="Acyl_CoA_acyltransferase"/>
</dbReference>
<keyword evidence="4 7" id="KW-0808">Transferase</keyword>
<comment type="similarity">
    <text evidence="1 7">Belongs to the HAT1 family.</text>
</comment>
<feature type="active site" description="Proton donor/acceptor" evidence="8">
    <location>
        <position position="287"/>
    </location>
</feature>
<evidence type="ECO:0000256" key="8">
    <source>
        <dbReference type="PIRSR" id="PIRSR038084-1"/>
    </source>
</evidence>
<feature type="domain" description="Histone acetyl transferase HAT1 N-terminal" evidence="12">
    <location>
        <begin position="7"/>
        <end position="163"/>
    </location>
</feature>
<dbReference type="InterPro" id="IPR019467">
    <property type="entry name" value="Hat1_N"/>
</dbReference>
<dbReference type="PANTHER" id="PTHR12046">
    <property type="entry name" value="HISTONE ACETYLTRANSFERASE TYPE B CATALYTIC SUBUNIT"/>
    <property type="match status" value="1"/>
</dbReference>
<evidence type="ECO:0000256" key="11">
    <source>
        <dbReference type="SAM" id="MobiDB-lite"/>
    </source>
</evidence>
<dbReference type="Gene3D" id="3.90.360.10">
    <property type="entry name" value="Histone acetyl transferase 1 (HAT1), N-terminal domain"/>
    <property type="match status" value="1"/>
</dbReference>
<evidence type="ECO:0000256" key="4">
    <source>
        <dbReference type="ARBA" id="ARBA00022679"/>
    </source>
</evidence>
<organism evidence="13 14">
    <name type="scientific">Cephalotrichum gorgonifer</name>
    <dbReference type="NCBI Taxonomy" id="2041049"/>
    <lineage>
        <taxon>Eukaryota</taxon>
        <taxon>Fungi</taxon>
        <taxon>Dikarya</taxon>
        <taxon>Ascomycota</taxon>
        <taxon>Pezizomycotina</taxon>
        <taxon>Sordariomycetes</taxon>
        <taxon>Hypocreomycetidae</taxon>
        <taxon>Microascales</taxon>
        <taxon>Microascaceae</taxon>
        <taxon>Cephalotrichum</taxon>
    </lineage>
</organism>
<dbReference type="Proteomes" id="UP001187682">
    <property type="component" value="Unassembled WGS sequence"/>
</dbReference>
<comment type="caution">
    <text evidence="13">The sequence shown here is derived from an EMBL/GenBank/DDBJ whole genome shotgun (WGS) entry which is preliminary data.</text>
</comment>
<proteinExistence type="inferred from homology"/>
<accession>A0AAE8MW26</accession>
<comment type="subcellular location">
    <subcellularLocation>
        <location evidence="7">Cytoplasm</location>
    </subcellularLocation>
    <subcellularLocation>
        <location evidence="7">Nucleus</location>
    </subcellularLocation>
</comment>
<dbReference type="Gene3D" id="3.40.630.30">
    <property type="match status" value="1"/>
</dbReference>
<feature type="compositionally biased region" description="Acidic residues" evidence="11">
    <location>
        <begin position="474"/>
        <end position="483"/>
    </location>
</feature>
<dbReference type="InterPro" id="IPR017380">
    <property type="entry name" value="Hist_AcTrfase_B-typ_cat-su"/>
</dbReference>
<dbReference type="InterPro" id="IPR037113">
    <property type="entry name" value="Hat1_N_sf"/>
</dbReference>
<dbReference type="AlphaFoldDB" id="A0AAE8MW26"/>
<sequence>MAATDDWSADSNEALLISLDTPTTKGPKPYKSFNPSFTFPLFGDAQQIFGYKNLAINLRFRANDMRPFVKVSYAKKFDAIGDTEPADIDSILKEFLPAVAFSPEADYVEGAKRLSPEWKPPGELLTTISDGGETYEVWKGTMADPAVKQMVNRIQVLSVLFIDGGSLIVDDLDTSPNPADSRWTIFFLFRKDKSADDPSRSDYTFVGYSTVFRFFYLNKDAARASPPKELEQLPKGDFDLSDLPCRSRISQFVILPPFQRAGNGARLYTAVFDYYTHHAPTRAITVEDPNEEFDDLRDVCDLAYLRSLPAFNNLQIKKDYKLPSKGILKTDFLDLAAIRDLCATTKIAERQFMRCVEMHLMSKLPKSAWSLIMDKSALPNPRPTKEERNVYELWRVWVKMRLYVHNRDALGQLDHEDRVQKLNETVDSVESGYARILAILERRPKEAAPVEPGKRKRDETEGGEPTASKKARVEEEEDDGTTV</sequence>
<feature type="site" description="Interaction with histone H4 N-terminus" evidence="10">
    <location>
        <position position="183"/>
    </location>
</feature>
<evidence type="ECO:0000256" key="6">
    <source>
        <dbReference type="ARBA" id="ARBA00048017"/>
    </source>
</evidence>